<sequence length="48" mass="5487">MDDTAETMDTPPAPVKPKPAVSARDERLAARLRENLRKRKEQARQRGE</sequence>
<protein>
    <submittedName>
        <fullName evidence="2">Uncharacterized protein</fullName>
    </submittedName>
</protein>
<accession>A0A6N1AIF6</accession>
<evidence type="ECO:0000256" key="1">
    <source>
        <dbReference type="SAM" id="MobiDB-lite"/>
    </source>
</evidence>
<dbReference type="RefSeq" id="WP_174757236.1">
    <property type="nucleotide sequence ID" value="NZ_BSOV01000006.1"/>
</dbReference>
<proteinExistence type="predicted"/>
<dbReference type="Proteomes" id="UP000509702">
    <property type="component" value="Chromosome"/>
</dbReference>
<dbReference type="KEGG" id="aoz:HUE56_13620"/>
<name>A0A6N1AIF6_9PROT</name>
<organism evidence="2 3">
    <name type="scientific">Azospirillum oryzae</name>
    <dbReference type="NCBI Taxonomy" id="286727"/>
    <lineage>
        <taxon>Bacteria</taxon>
        <taxon>Pseudomonadati</taxon>
        <taxon>Pseudomonadota</taxon>
        <taxon>Alphaproteobacteria</taxon>
        <taxon>Rhodospirillales</taxon>
        <taxon>Azospirillaceae</taxon>
        <taxon>Azospirillum</taxon>
    </lineage>
</organism>
<dbReference type="EMBL" id="CP054619">
    <property type="protein sequence ID" value="QKS51511.1"/>
    <property type="molecule type" value="Genomic_DNA"/>
</dbReference>
<gene>
    <name evidence="2" type="ORF">HUE56_13620</name>
</gene>
<dbReference type="AlphaFoldDB" id="A0A6N1AIF6"/>
<evidence type="ECO:0000313" key="2">
    <source>
        <dbReference type="EMBL" id="QKS51511.1"/>
    </source>
</evidence>
<feature type="region of interest" description="Disordered" evidence="1">
    <location>
        <begin position="1"/>
        <end position="25"/>
    </location>
</feature>
<reference evidence="2 3" key="1">
    <citation type="submission" date="2020-06" db="EMBL/GenBank/DDBJ databases">
        <title>Complete genome of Azosprillum oryzae KACC14407.</title>
        <authorList>
            <person name="Kim M."/>
            <person name="Park Y.-J."/>
            <person name="Shin J.-H."/>
        </authorList>
    </citation>
    <scope>NUCLEOTIDE SEQUENCE [LARGE SCALE GENOMIC DNA]</scope>
    <source>
        <strain evidence="2 3">KACC 14407</strain>
    </source>
</reference>
<keyword evidence="3" id="KW-1185">Reference proteome</keyword>
<evidence type="ECO:0000313" key="3">
    <source>
        <dbReference type="Proteomes" id="UP000509702"/>
    </source>
</evidence>